<gene>
    <name evidence="11" type="ORF">EMO91_01640</name>
</gene>
<feature type="domain" description="Glycoside hydrolase family 42 N-terminal" evidence="8">
    <location>
        <begin position="10"/>
        <end position="379"/>
    </location>
</feature>
<evidence type="ECO:0000256" key="3">
    <source>
        <dbReference type="ARBA" id="ARBA00012756"/>
    </source>
</evidence>
<keyword evidence="7" id="KW-0326">Glycosidase</keyword>
<evidence type="ECO:0000313" key="12">
    <source>
        <dbReference type="Proteomes" id="UP000410049"/>
    </source>
</evidence>
<reference evidence="11 12" key="1">
    <citation type="journal article" date="2019" name="Syst. Appl. Microbiol.">
        <title>Characterization of Bifidobacterium species in feaces of the Egyptian fruit bat: Description of B. vespertilionis sp. nov. and B. rousetti sp. nov.</title>
        <authorList>
            <person name="Modesto M."/>
            <person name="Satti M."/>
            <person name="Watanabe K."/>
            <person name="Puglisi E."/>
            <person name="Morelli L."/>
            <person name="Huang C.-H."/>
            <person name="Liou J.-S."/>
            <person name="Miyashita M."/>
            <person name="Tamura T."/>
            <person name="Saito S."/>
            <person name="Mori K."/>
            <person name="Huang L."/>
            <person name="Sciavilla P."/>
            <person name="Sandri C."/>
            <person name="Spiezio C."/>
            <person name="Vitali F."/>
            <person name="Cavalieri D."/>
            <person name="Perpetuini G."/>
            <person name="Tofalo R."/>
            <person name="Bonetti A."/>
            <person name="Arita M."/>
            <person name="Mattarelli P."/>
        </authorList>
    </citation>
    <scope>NUCLEOTIDE SEQUENCE [LARGE SCALE GENOMIC DNA]</scope>
    <source>
        <strain evidence="11 12">RST17</strain>
    </source>
</reference>
<evidence type="ECO:0000256" key="2">
    <source>
        <dbReference type="ARBA" id="ARBA00005940"/>
    </source>
</evidence>
<evidence type="ECO:0000313" key="11">
    <source>
        <dbReference type="EMBL" id="KAA8829846.1"/>
    </source>
</evidence>
<dbReference type="InterPro" id="IPR029062">
    <property type="entry name" value="Class_I_gatase-like"/>
</dbReference>
<organism evidence="11 12">
    <name type="scientific">Bifidobacterium myosotis</name>
    <dbReference type="NCBI Taxonomy" id="1630166"/>
    <lineage>
        <taxon>Bacteria</taxon>
        <taxon>Bacillati</taxon>
        <taxon>Actinomycetota</taxon>
        <taxon>Actinomycetes</taxon>
        <taxon>Bifidobacteriales</taxon>
        <taxon>Bifidobacteriaceae</taxon>
        <taxon>Bifidobacterium</taxon>
    </lineage>
</organism>
<dbReference type="InterPro" id="IPR013738">
    <property type="entry name" value="Beta_galactosidase_Trimer"/>
</dbReference>
<evidence type="ECO:0000259" key="10">
    <source>
        <dbReference type="Pfam" id="PF08533"/>
    </source>
</evidence>
<evidence type="ECO:0000256" key="5">
    <source>
        <dbReference type="ARBA" id="ARBA00022801"/>
    </source>
</evidence>
<evidence type="ECO:0000256" key="1">
    <source>
        <dbReference type="ARBA" id="ARBA00001412"/>
    </source>
</evidence>
<evidence type="ECO:0000259" key="8">
    <source>
        <dbReference type="Pfam" id="PF02449"/>
    </source>
</evidence>
<dbReference type="GO" id="GO:0046872">
    <property type="term" value="F:metal ion binding"/>
    <property type="evidence" value="ECO:0007669"/>
    <property type="project" value="UniProtKB-KW"/>
</dbReference>
<feature type="domain" description="Beta-galactosidase trimerisation" evidence="9">
    <location>
        <begin position="424"/>
        <end position="623"/>
    </location>
</feature>
<dbReference type="Pfam" id="PF08533">
    <property type="entry name" value="Glyco_hydro_42C"/>
    <property type="match status" value="1"/>
</dbReference>
<evidence type="ECO:0000259" key="9">
    <source>
        <dbReference type="Pfam" id="PF08532"/>
    </source>
</evidence>
<dbReference type="SUPFAM" id="SSF52317">
    <property type="entry name" value="Class I glutamine amidotransferase-like"/>
    <property type="match status" value="1"/>
</dbReference>
<dbReference type="GO" id="GO:0004565">
    <property type="term" value="F:beta-galactosidase activity"/>
    <property type="evidence" value="ECO:0007669"/>
    <property type="project" value="UniProtKB-EC"/>
</dbReference>
<proteinExistence type="inferred from homology"/>
<dbReference type="Gene3D" id="3.20.20.80">
    <property type="entry name" value="Glycosidases"/>
    <property type="match status" value="1"/>
</dbReference>
<dbReference type="InterPro" id="IPR017853">
    <property type="entry name" value="GH"/>
</dbReference>
<evidence type="ECO:0000256" key="6">
    <source>
        <dbReference type="ARBA" id="ARBA00022833"/>
    </source>
</evidence>
<comment type="similarity">
    <text evidence="2">Belongs to the glycosyl hydrolase 42 family.</text>
</comment>
<dbReference type="PANTHER" id="PTHR36447:SF2">
    <property type="entry name" value="BETA-GALACTOSIDASE YESZ"/>
    <property type="match status" value="1"/>
</dbReference>
<dbReference type="Pfam" id="PF08532">
    <property type="entry name" value="Glyco_hydro_42M"/>
    <property type="match status" value="1"/>
</dbReference>
<dbReference type="AlphaFoldDB" id="A0A5M9ZQC4"/>
<evidence type="ECO:0000256" key="7">
    <source>
        <dbReference type="ARBA" id="ARBA00023295"/>
    </source>
</evidence>
<evidence type="ECO:0000256" key="4">
    <source>
        <dbReference type="ARBA" id="ARBA00022723"/>
    </source>
</evidence>
<dbReference type="Pfam" id="PF02449">
    <property type="entry name" value="Glyco_hydro_42"/>
    <property type="match status" value="1"/>
</dbReference>
<dbReference type="EMBL" id="RZUH01000001">
    <property type="protein sequence ID" value="KAA8829846.1"/>
    <property type="molecule type" value="Genomic_DNA"/>
</dbReference>
<dbReference type="Proteomes" id="UP000410049">
    <property type="component" value="Unassembled WGS sequence"/>
</dbReference>
<dbReference type="SUPFAM" id="SSF51445">
    <property type="entry name" value="(Trans)glycosidases"/>
    <property type="match status" value="1"/>
</dbReference>
<dbReference type="Gene3D" id="3.40.50.880">
    <property type="match status" value="1"/>
</dbReference>
<dbReference type="InterPro" id="IPR013739">
    <property type="entry name" value="Beta_galactosidase_C"/>
</dbReference>
<keyword evidence="5" id="KW-0378">Hydrolase</keyword>
<dbReference type="InterPro" id="IPR003476">
    <property type="entry name" value="Glyco_hydro_42"/>
</dbReference>
<comment type="caution">
    <text evidence="11">The sequence shown here is derived from an EMBL/GenBank/DDBJ whole genome shotgun (WGS) entry which is preliminary data.</text>
</comment>
<dbReference type="RefSeq" id="WP_150378593.1">
    <property type="nucleotide sequence ID" value="NZ_RZUH01000001.1"/>
</dbReference>
<dbReference type="EC" id="3.2.1.23" evidence="3"/>
<protein>
    <recommendedName>
        <fullName evidence="3">beta-galactosidase</fullName>
        <ecNumber evidence="3">3.2.1.23</ecNumber>
    </recommendedName>
</protein>
<keyword evidence="6" id="KW-0862">Zinc</keyword>
<dbReference type="InterPro" id="IPR013529">
    <property type="entry name" value="Glyco_hydro_42_N"/>
</dbReference>
<feature type="domain" description="Beta-galactosidase C-terminal" evidence="10">
    <location>
        <begin position="634"/>
        <end position="693"/>
    </location>
</feature>
<keyword evidence="4" id="KW-0479">Metal-binding</keyword>
<dbReference type="GO" id="GO:0006012">
    <property type="term" value="P:galactose metabolic process"/>
    <property type="evidence" value="ECO:0007669"/>
    <property type="project" value="InterPro"/>
</dbReference>
<name>A0A5M9ZQC4_9BIFI</name>
<dbReference type="PANTHER" id="PTHR36447">
    <property type="entry name" value="BETA-GALACTOSIDASE GANA"/>
    <property type="match status" value="1"/>
</dbReference>
<dbReference type="CDD" id="cd03143">
    <property type="entry name" value="A4_beta-galactosidase_middle_domain"/>
    <property type="match status" value="1"/>
</dbReference>
<dbReference type="GO" id="GO:0009341">
    <property type="term" value="C:beta-galactosidase complex"/>
    <property type="evidence" value="ECO:0007669"/>
    <property type="project" value="InterPro"/>
</dbReference>
<accession>A0A5M9ZQC4</accession>
<comment type="catalytic activity">
    <reaction evidence="1">
        <text>Hydrolysis of terminal non-reducing beta-D-galactose residues in beta-D-galactosides.</text>
        <dbReference type="EC" id="3.2.1.23"/>
    </reaction>
</comment>
<sequence length="697" mass="78912">MNRILFGAAYYDEYMPYDRLNEDVSMLKAAHMNTVRIAESTWATLEPHPGEFDFSHVDRVIDAMEDAGINVIVGTPTYAVPAWLTASHPDVLVRQHVGQRRYGPRQIMDIINDDFRVAAERVIRALVSHVADRKAVIGFQLDNETKYYDALNDDVQQAFIDDLRARFDNDLDRLNAAFGLNYWSNRINSWEEFPDLTETINGSLGGEFDRFRRSLVAQYLQWQADIVHEYARDDQFVTQNFDLDWRGHSFGVQPWADHFECAPTLDYAGIDIYHPTESKLTGREIAFGGDMTRSLKGGRNYLLLETEAQGQNGWLPYPGQLRLQAYSHLASGSNSVMYWHWHSIHNSFETYWKGVLSHDFQPNNVYREASRFGEEIERIGSSLINLSKKNHVAILVSNLSLSALNRFTIETGFPKPHPYEEGDSSGLVSYNDVVRWVYDALFSLNVEVDFLPADHLTAEPGYGERLASYDLVIAPALYCASDGLIDALREYVAGGGHLVATFKSFFTDEHSTVRPERQPYGLTDVFGLGYGEFTRPDSVGLDFSTSDSGSQSLSDVKAEAFMELLEPFENTEVIARYRHAAWGDYAAVTRNAYGHGWAEWIGTMSTPEVAKMLMAQAVHDAGLSDWTTEFADRIRVRCGRNDADNEITYLLNYSPETVSVELPISGRDLLDPERTSRHQGDLIQIAPWDLDIIETSD</sequence>